<dbReference type="PANTHER" id="PTHR15076:SF12">
    <property type="entry name" value="CD99 ANTIGEN-LIKE PROTEIN 2"/>
    <property type="match status" value="1"/>
</dbReference>
<evidence type="ECO:0000256" key="14">
    <source>
        <dbReference type="SAM" id="Phobius"/>
    </source>
</evidence>
<proteinExistence type="inferred from homology"/>
<dbReference type="AlphaFoldDB" id="A0A8D0T7R1"/>
<comment type="subcellular location">
    <subcellularLocation>
        <location evidence="1">Cell junction</location>
    </subcellularLocation>
    <subcellularLocation>
        <location evidence="10">Cell membrane</location>
        <topology evidence="10">Single-pass type I membrane protein</topology>
        <orientation evidence="10">Extracellular side</orientation>
    </subcellularLocation>
</comment>
<evidence type="ECO:0000313" key="16">
    <source>
        <dbReference type="Proteomes" id="UP000694727"/>
    </source>
</evidence>
<evidence type="ECO:0000256" key="13">
    <source>
        <dbReference type="SAM" id="MobiDB-lite"/>
    </source>
</evidence>
<dbReference type="Pfam" id="PF12301">
    <property type="entry name" value="CD99L2"/>
    <property type="match status" value="1"/>
</dbReference>
<comment type="function">
    <text evidence="12">Plays a role in a late step of leukocyte extravasation helping cells to overcome the endothelial basement membrane. Acts at the same site as, but independently of, PECAM1. Homophilic adhesion molecule, but these interactions may not be required for cell aggregation.</text>
</comment>
<keyword evidence="8 14" id="KW-1133">Transmembrane helix</keyword>
<dbReference type="Proteomes" id="UP000694727">
    <property type="component" value="Unplaced"/>
</dbReference>
<organism evidence="15 16">
    <name type="scientific">Sus scrofa</name>
    <name type="common">Pig</name>
    <dbReference type="NCBI Taxonomy" id="9823"/>
    <lineage>
        <taxon>Eukaryota</taxon>
        <taxon>Metazoa</taxon>
        <taxon>Chordata</taxon>
        <taxon>Craniata</taxon>
        <taxon>Vertebrata</taxon>
        <taxon>Euteleostomi</taxon>
        <taxon>Mammalia</taxon>
        <taxon>Eutheria</taxon>
        <taxon>Laurasiatheria</taxon>
        <taxon>Artiodactyla</taxon>
        <taxon>Suina</taxon>
        <taxon>Suidae</taxon>
        <taxon>Sus</taxon>
    </lineage>
</organism>
<protein>
    <recommendedName>
        <fullName evidence="11">CD99 antigen-like protein 2</fullName>
    </recommendedName>
</protein>
<keyword evidence="7" id="KW-0965">Cell junction</keyword>
<evidence type="ECO:0000256" key="5">
    <source>
        <dbReference type="ARBA" id="ARBA00022729"/>
    </source>
</evidence>
<evidence type="ECO:0000256" key="2">
    <source>
        <dbReference type="ARBA" id="ARBA00008763"/>
    </source>
</evidence>
<keyword evidence="4 14" id="KW-0812">Transmembrane</keyword>
<sequence>LFGGLKDQDGVLSSCCDFPEPCSGSCILFLNALPLLSPSPVLERWDRVTTTTKRPGVTRAPAKPAGSDFDLADALDGNDQDDGRRKPSPGGGGFSDKDLEDILGGGEYRPDKGKGDAGYGSNGDSESGMSAETGTIAGVASALAMALIGAVSSYISYQQKKFCFSIQRKWLCPAAPCGCALPFLSVTPWGQTQARRKREPARKGGLGWTQ</sequence>
<feature type="compositionally biased region" description="Acidic residues" evidence="13">
    <location>
        <begin position="70"/>
        <end position="80"/>
    </location>
</feature>
<evidence type="ECO:0000313" key="15">
    <source>
        <dbReference type="Ensembl" id="ENSSSCP00025042454.1"/>
    </source>
</evidence>
<evidence type="ECO:0000256" key="3">
    <source>
        <dbReference type="ARBA" id="ARBA00022475"/>
    </source>
</evidence>
<accession>A0A8D0T7R1</accession>
<keyword evidence="3" id="KW-1003">Cell membrane</keyword>
<evidence type="ECO:0000256" key="8">
    <source>
        <dbReference type="ARBA" id="ARBA00022989"/>
    </source>
</evidence>
<evidence type="ECO:0000256" key="1">
    <source>
        <dbReference type="ARBA" id="ARBA00004282"/>
    </source>
</evidence>
<evidence type="ECO:0000256" key="6">
    <source>
        <dbReference type="ARBA" id="ARBA00022889"/>
    </source>
</evidence>
<keyword evidence="6" id="KW-0130">Cell adhesion</keyword>
<evidence type="ECO:0000256" key="12">
    <source>
        <dbReference type="ARBA" id="ARBA00045822"/>
    </source>
</evidence>
<evidence type="ECO:0000256" key="10">
    <source>
        <dbReference type="ARBA" id="ARBA00037814"/>
    </source>
</evidence>
<dbReference type="InterPro" id="IPR022078">
    <property type="entry name" value="CD99L2"/>
</dbReference>
<evidence type="ECO:0000256" key="4">
    <source>
        <dbReference type="ARBA" id="ARBA00022692"/>
    </source>
</evidence>
<dbReference type="GO" id="GO:0070161">
    <property type="term" value="C:anchoring junction"/>
    <property type="evidence" value="ECO:0007669"/>
    <property type="project" value="UniProtKB-SubCell"/>
</dbReference>
<reference evidence="15" key="1">
    <citation type="submission" date="2025-08" db="UniProtKB">
        <authorList>
            <consortium name="Ensembl"/>
        </authorList>
    </citation>
    <scope>IDENTIFICATION</scope>
</reference>
<evidence type="ECO:0000256" key="7">
    <source>
        <dbReference type="ARBA" id="ARBA00022949"/>
    </source>
</evidence>
<gene>
    <name evidence="15" type="primary">CD99L2</name>
</gene>
<evidence type="ECO:0000256" key="11">
    <source>
        <dbReference type="ARBA" id="ARBA00040427"/>
    </source>
</evidence>
<dbReference type="Ensembl" id="ENSSSCT00025096715.1">
    <property type="protein sequence ID" value="ENSSSCP00025042454.1"/>
    <property type="gene ID" value="ENSSSCG00025069872.1"/>
</dbReference>
<dbReference type="GO" id="GO:0005886">
    <property type="term" value="C:plasma membrane"/>
    <property type="evidence" value="ECO:0007669"/>
    <property type="project" value="UniProtKB-SubCell"/>
</dbReference>
<comment type="similarity">
    <text evidence="2">Belongs to the CD99 family.</text>
</comment>
<feature type="transmembrane region" description="Helical" evidence="14">
    <location>
        <begin position="136"/>
        <end position="157"/>
    </location>
</feature>
<name>A0A8D0T7R1_PIG</name>
<dbReference type="GO" id="GO:0007155">
    <property type="term" value="P:cell adhesion"/>
    <property type="evidence" value="ECO:0007669"/>
    <property type="project" value="UniProtKB-KW"/>
</dbReference>
<keyword evidence="9 14" id="KW-0472">Membrane</keyword>
<dbReference type="PANTHER" id="PTHR15076">
    <property type="entry name" value="CD99/MIC2 PROTEIN RELATED"/>
    <property type="match status" value="1"/>
</dbReference>
<evidence type="ECO:0000256" key="9">
    <source>
        <dbReference type="ARBA" id="ARBA00023136"/>
    </source>
</evidence>
<keyword evidence="5" id="KW-0732">Signal</keyword>
<feature type="region of interest" description="Disordered" evidence="13">
    <location>
        <begin position="51"/>
        <end position="129"/>
    </location>
</feature>